<dbReference type="Pfam" id="PF12652">
    <property type="entry name" value="CotJB"/>
    <property type="match status" value="1"/>
</dbReference>
<feature type="domain" description="Protein CotJB" evidence="1">
    <location>
        <begin position="4"/>
        <end position="77"/>
    </location>
</feature>
<dbReference type="InterPro" id="IPR024207">
    <property type="entry name" value="CotJB_dom"/>
</dbReference>
<dbReference type="Proteomes" id="UP000295773">
    <property type="component" value="Unassembled WGS sequence"/>
</dbReference>
<keyword evidence="3" id="KW-1185">Reference proteome</keyword>
<keyword evidence="2" id="KW-0167">Capsid protein</keyword>
<evidence type="ECO:0000259" key="1">
    <source>
        <dbReference type="Pfam" id="PF12652"/>
    </source>
</evidence>
<gene>
    <name evidence="2" type="ORF">EDD61_10473</name>
</gene>
<evidence type="ECO:0000313" key="2">
    <source>
        <dbReference type="EMBL" id="TCU62435.1"/>
    </source>
</evidence>
<name>A0A4V6P248_9FIRM</name>
<organism evidence="2 3">
    <name type="scientific">Longicatena caecimuris</name>
    <dbReference type="NCBI Taxonomy" id="1796635"/>
    <lineage>
        <taxon>Bacteria</taxon>
        <taxon>Bacillati</taxon>
        <taxon>Bacillota</taxon>
        <taxon>Erysipelotrichia</taxon>
        <taxon>Erysipelotrichales</taxon>
        <taxon>Erysipelotrichaceae</taxon>
        <taxon>Longicatena</taxon>
    </lineage>
</organism>
<sequence>MHDDVLTQLQMYDFALQEAALFLNSHPHDKEALSYYRTMQCCSKQAREEYEALHGPLTNRENNSCSWEYIHGKWPWEGDK</sequence>
<dbReference type="EMBL" id="SMBP01000004">
    <property type="protein sequence ID" value="TCU62435.1"/>
    <property type="molecule type" value="Genomic_DNA"/>
</dbReference>
<dbReference type="RefSeq" id="WP_008690265.1">
    <property type="nucleotide sequence ID" value="NZ_AP024510.1"/>
</dbReference>
<dbReference type="AlphaFoldDB" id="A0A4V6P248"/>
<proteinExistence type="predicted"/>
<protein>
    <submittedName>
        <fullName evidence="2">Spore coat protein JB</fullName>
    </submittedName>
</protein>
<reference evidence="2 3" key="1">
    <citation type="submission" date="2019-03" db="EMBL/GenBank/DDBJ databases">
        <title>Genomic Encyclopedia of Type Strains, Phase IV (KMG-IV): sequencing the most valuable type-strain genomes for metagenomic binning, comparative biology and taxonomic classification.</title>
        <authorList>
            <person name="Goeker M."/>
        </authorList>
    </citation>
    <scope>NUCLEOTIDE SEQUENCE [LARGE SCALE GENOMIC DNA]</scope>
    <source>
        <strain evidence="2 3">DSM 29481</strain>
    </source>
</reference>
<keyword evidence="2" id="KW-0946">Virion</keyword>
<dbReference type="GeneID" id="73797040"/>
<accession>A0A4V6P248</accession>
<evidence type="ECO:0000313" key="3">
    <source>
        <dbReference type="Proteomes" id="UP000295773"/>
    </source>
</evidence>
<comment type="caution">
    <text evidence="2">The sequence shown here is derived from an EMBL/GenBank/DDBJ whole genome shotgun (WGS) entry which is preliminary data.</text>
</comment>